<dbReference type="EMBL" id="CP017078">
    <property type="protein sequence ID" value="AOR81037.1"/>
    <property type="molecule type" value="Genomic_DNA"/>
</dbReference>
<dbReference type="AlphaFoldDB" id="A0A031JDX7"/>
<dbReference type="KEGG" id="nre:BES08_29530"/>
<organism evidence="2 3">
    <name type="scientific">Novosphingobium resinovorum</name>
    <dbReference type="NCBI Taxonomy" id="158500"/>
    <lineage>
        <taxon>Bacteria</taxon>
        <taxon>Pseudomonadati</taxon>
        <taxon>Pseudomonadota</taxon>
        <taxon>Alphaproteobacteria</taxon>
        <taxon>Sphingomonadales</taxon>
        <taxon>Sphingomonadaceae</taxon>
        <taxon>Novosphingobium</taxon>
    </lineage>
</organism>
<dbReference type="eggNOG" id="ENOG5031AF6">
    <property type="taxonomic scope" value="Bacteria"/>
</dbReference>
<accession>A0A031JDX7</accession>
<dbReference type="OrthoDB" id="7570475at2"/>
<reference evidence="1" key="2">
    <citation type="submission" date="2016-08" db="EMBL/GenBank/DDBJ databases">
        <authorList>
            <person name="Seilhamer J.J."/>
        </authorList>
    </citation>
    <scope>NUCLEOTIDE SEQUENCE [LARGE SCALE GENOMIC DNA]</scope>
    <source>
        <strain evidence="1">SA1</strain>
        <plasmid evidence="1">pSA3</plasmid>
    </source>
</reference>
<dbReference type="Proteomes" id="UP000094626">
    <property type="component" value="Plasmid pSA3"/>
</dbReference>
<sequence length="99" mass="10895">MAELLLVLHCSPPDAGTLVEAIRTVASAPIHRREEAVLGRDFSDAGTHEQVRGVLHRIAFELVVEDSMIPAIIAAVASSRRKQPVRWHSLPIIERGRIS</sequence>
<dbReference type="Pfam" id="PF11582">
    <property type="entry name" value="DUF3240"/>
    <property type="match status" value="1"/>
</dbReference>
<dbReference type="EMBL" id="JFYZ01000063">
    <property type="protein sequence ID" value="EZP70935.1"/>
    <property type="molecule type" value="Genomic_DNA"/>
</dbReference>
<evidence type="ECO:0000313" key="4">
    <source>
        <dbReference type="Proteomes" id="UP000094626"/>
    </source>
</evidence>
<keyword evidence="1" id="KW-0614">Plasmid</keyword>
<evidence type="ECO:0000313" key="1">
    <source>
        <dbReference type="EMBL" id="AOR81037.1"/>
    </source>
</evidence>
<name>A0A031JDX7_9SPHN</name>
<dbReference type="Gene3D" id="3.30.70.120">
    <property type="match status" value="1"/>
</dbReference>
<proteinExistence type="predicted"/>
<gene>
    <name evidence="1" type="ORF">BES08_29530</name>
    <name evidence="2" type="ORF">BV97_05317</name>
</gene>
<dbReference type="InterPro" id="IPR021634">
    <property type="entry name" value="DUF3240"/>
</dbReference>
<dbReference type="RefSeq" id="WP_010338397.1">
    <property type="nucleotide sequence ID" value="NZ_CP017078.1"/>
</dbReference>
<reference evidence="2 3" key="1">
    <citation type="submission" date="2014-03" db="EMBL/GenBank/DDBJ databases">
        <title>Whole genome sequence of Novosphingobium resinovorum KF1.</title>
        <authorList>
            <person name="Gan H.M."/>
            <person name="Gan H.Y."/>
            <person name="Chew T.H."/>
            <person name="Savka M.A."/>
        </authorList>
    </citation>
    <scope>NUCLEOTIDE SEQUENCE [LARGE SCALE GENOMIC DNA]</scope>
    <source>
        <strain evidence="2 3">KF1</strain>
    </source>
</reference>
<protein>
    <recommendedName>
        <fullName evidence="5">DUF3240 domain-containing protein</fullName>
    </recommendedName>
</protein>
<evidence type="ECO:0000313" key="2">
    <source>
        <dbReference type="EMBL" id="EZP70935.1"/>
    </source>
</evidence>
<evidence type="ECO:0008006" key="5">
    <source>
        <dbReference type="Google" id="ProtNLM"/>
    </source>
</evidence>
<dbReference type="Proteomes" id="UP000024329">
    <property type="component" value="Unassembled WGS sequence"/>
</dbReference>
<reference evidence="4" key="3">
    <citation type="journal article" date="2017" name="J. Biotechnol.">
        <title>Complete genome sequence of Novosphingobium resinovorum SA1, a versatile xenobiotic-degrading bacterium capable of utilizing sulfanilic acid.</title>
        <authorList>
            <person name="Hegedus B."/>
            <person name="Kos P.B."/>
            <person name="Balint B."/>
            <person name="Maroti G."/>
            <person name="Gan H.M."/>
            <person name="Perei K."/>
            <person name="Rakhely G."/>
        </authorList>
    </citation>
    <scope>NUCLEOTIDE SEQUENCE [LARGE SCALE GENOMIC DNA]</scope>
    <source>
        <strain evidence="4">SA1</strain>
    </source>
</reference>
<geneLocation type="plasmid" evidence="1 4">
    <name>pSA3</name>
</geneLocation>
<evidence type="ECO:0000313" key="3">
    <source>
        <dbReference type="Proteomes" id="UP000024329"/>
    </source>
</evidence>
<keyword evidence="4" id="KW-1185">Reference proteome</keyword>
<dbReference type="InterPro" id="IPR015867">
    <property type="entry name" value="N-reg_PII/ATP_PRibTrfase_C"/>
</dbReference>